<comment type="caution">
    <text evidence="1">The sequence shown here is derived from an EMBL/GenBank/DDBJ whole genome shotgun (WGS) entry which is preliminary data.</text>
</comment>
<dbReference type="AlphaFoldDB" id="A0A7X0MGI8"/>
<dbReference type="Proteomes" id="UP000521017">
    <property type="component" value="Unassembled WGS sequence"/>
</dbReference>
<evidence type="ECO:0000313" key="2">
    <source>
        <dbReference type="Proteomes" id="UP000521017"/>
    </source>
</evidence>
<sequence length="33" mass="3814">MSCYLIIDNHLFIGMVPAKNIYKEFLKVTLKGI</sequence>
<organism evidence="1 2">
    <name type="scientific">Pedobacter cryoconitis</name>
    <dbReference type="NCBI Taxonomy" id="188932"/>
    <lineage>
        <taxon>Bacteria</taxon>
        <taxon>Pseudomonadati</taxon>
        <taxon>Bacteroidota</taxon>
        <taxon>Sphingobacteriia</taxon>
        <taxon>Sphingobacteriales</taxon>
        <taxon>Sphingobacteriaceae</taxon>
        <taxon>Pedobacter</taxon>
    </lineage>
</organism>
<proteinExistence type="predicted"/>
<evidence type="ECO:0000313" key="1">
    <source>
        <dbReference type="EMBL" id="MBB6498362.1"/>
    </source>
</evidence>
<gene>
    <name evidence="1" type="ORF">HDF25_000486</name>
</gene>
<accession>A0A7X0MGI8</accession>
<dbReference type="EMBL" id="JACHCC010000001">
    <property type="protein sequence ID" value="MBB6498362.1"/>
    <property type="molecule type" value="Genomic_DNA"/>
</dbReference>
<protein>
    <submittedName>
        <fullName evidence="1">Uncharacterized protein</fullName>
    </submittedName>
</protein>
<name>A0A7X0MGI8_9SPHI</name>
<reference evidence="1 2" key="1">
    <citation type="submission" date="2020-08" db="EMBL/GenBank/DDBJ databases">
        <title>Genomic Encyclopedia of Type Strains, Phase IV (KMG-V): Genome sequencing to study the core and pangenomes of soil and plant-associated prokaryotes.</title>
        <authorList>
            <person name="Whitman W."/>
        </authorList>
    </citation>
    <scope>NUCLEOTIDE SEQUENCE [LARGE SCALE GENOMIC DNA]</scope>
    <source>
        <strain evidence="1 2">M2T3</strain>
    </source>
</reference>